<feature type="compositionally biased region" description="Basic and acidic residues" evidence="5">
    <location>
        <begin position="47"/>
        <end position="57"/>
    </location>
</feature>
<keyword evidence="8" id="KW-1185">Reference proteome</keyword>
<feature type="region of interest" description="Disordered" evidence="5">
    <location>
        <begin position="1"/>
        <end position="42"/>
    </location>
</feature>
<dbReference type="InterPro" id="IPR011701">
    <property type="entry name" value="MFS"/>
</dbReference>
<evidence type="ECO:0000313" key="8">
    <source>
        <dbReference type="Proteomes" id="UP000053958"/>
    </source>
</evidence>
<dbReference type="Pfam" id="PF07690">
    <property type="entry name" value="MFS_1"/>
    <property type="match status" value="1"/>
</dbReference>
<evidence type="ECO:0000256" key="1">
    <source>
        <dbReference type="ARBA" id="ARBA00004141"/>
    </source>
</evidence>
<keyword evidence="2 6" id="KW-0812">Transmembrane</keyword>
<dbReference type="AlphaFoldDB" id="A0A0F4YTX6"/>
<keyword evidence="3 6" id="KW-1133">Transmembrane helix</keyword>
<feature type="transmembrane region" description="Helical" evidence="6">
    <location>
        <begin position="125"/>
        <end position="145"/>
    </location>
</feature>
<evidence type="ECO:0000256" key="3">
    <source>
        <dbReference type="ARBA" id="ARBA00022989"/>
    </source>
</evidence>
<proteinExistence type="predicted"/>
<feature type="transmembrane region" description="Helical" evidence="6">
    <location>
        <begin position="85"/>
        <end position="105"/>
    </location>
</feature>
<feature type="transmembrane region" description="Helical" evidence="6">
    <location>
        <begin position="388"/>
        <end position="413"/>
    </location>
</feature>
<feature type="transmembrane region" description="Helical" evidence="6">
    <location>
        <begin position="464"/>
        <end position="484"/>
    </location>
</feature>
<organism evidence="7 8">
    <name type="scientific">Rasamsonia emersonii (strain ATCC 16479 / CBS 393.64 / IMI 116815)</name>
    <dbReference type="NCBI Taxonomy" id="1408163"/>
    <lineage>
        <taxon>Eukaryota</taxon>
        <taxon>Fungi</taxon>
        <taxon>Dikarya</taxon>
        <taxon>Ascomycota</taxon>
        <taxon>Pezizomycotina</taxon>
        <taxon>Eurotiomycetes</taxon>
        <taxon>Eurotiomycetidae</taxon>
        <taxon>Eurotiales</taxon>
        <taxon>Trichocomaceae</taxon>
        <taxon>Rasamsonia</taxon>
    </lineage>
</organism>
<dbReference type="PANTHER" id="PTHR10924:SF6">
    <property type="entry name" value="SOLUTE CARRIER FAMILY 49 MEMBER A3"/>
    <property type="match status" value="1"/>
</dbReference>
<keyword evidence="7" id="KW-0675">Receptor</keyword>
<dbReference type="RefSeq" id="XP_013328334.1">
    <property type="nucleotide sequence ID" value="XM_013472880.1"/>
</dbReference>
<feature type="transmembrane region" description="Helical" evidence="6">
    <location>
        <begin position="331"/>
        <end position="351"/>
    </location>
</feature>
<dbReference type="InterPro" id="IPR049680">
    <property type="entry name" value="FLVCR1-2_SLC49-like"/>
</dbReference>
<dbReference type="InterPro" id="IPR036259">
    <property type="entry name" value="MFS_trans_sf"/>
</dbReference>
<dbReference type="GO" id="GO:0022857">
    <property type="term" value="F:transmembrane transporter activity"/>
    <property type="evidence" value="ECO:0007669"/>
    <property type="project" value="InterPro"/>
</dbReference>
<protein>
    <submittedName>
        <fullName evidence="7">Cell surface receptor/MFS transporter (FLVCR)</fullName>
    </submittedName>
</protein>
<evidence type="ECO:0000313" key="7">
    <source>
        <dbReference type="EMBL" id="KKA21722.1"/>
    </source>
</evidence>
<dbReference type="PANTHER" id="PTHR10924">
    <property type="entry name" value="MAJOR FACILITATOR SUPERFAMILY PROTEIN-RELATED"/>
    <property type="match status" value="1"/>
</dbReference>
<dbReference type="OrthoDB" id="422206at2759"/>
<comment type="caution">
    <text evidence="7">The sequence shown here is derived from an EMBL/GenBank/DDBJ whole genome shotgun (WGS) entry which is preliminary data.</text>
</comment>
<sequence>MKLGSVNDDDDNNNKKNSNDKTSLTIASPSPSPSSSSNHHRDVDVEKAAHHGGDGQGERNQGPTMMMMTTTVTSTTTYKVYKRRFWGLVQLALLNLVISWGWLTFASISTSTAEYFSVSESAVNWLSTATLFAFCVATPIVMYTLNKGGPKHAIVAASVLTLVGNWIRYAGARADGGIFGLVAFGQILIGLAQPFCLTAPTRYSDLWFSDRGRTSATALTTLANPLGAALGELVDSLVVLQPSDVPNMVLYIAIISSVACIPSFFIPARPPTPPSASSEVQKTPFIESVRQIVRVVEFWLIFIPFSIYVGFFNSVSALLNQILYPYGFSETQAGIAGGLLILVGLASSAIVSPLTDRFKHYLAVVRICVPVLAVLYIALIFAPPSVAGIAPTFVVCALLGASSFSLLPVALELLVEITYPFSPEIGSTLCWSGGQVLGAIFTIIQTALTAGPDASPPENMQNALIFSAVVAAVAVPFPLSLGLFGREVVHRRLEAETDIVDRRTTEV</sequence>
<feature type="transmembrane region" description="Helical" evidence="6">
    <location>
        <begin position="177"/>
        <end position="197"/>
    </location>
</feature>
<dbReference type="GO" id="GO:0016020">
    <property type="term" value="C:membrane"/>
    <property type="evidence" value="ECO:0007669"/>
    <property type="project" value="UniProtKB-SubCell"/>
</dbReference>
<evidence type="ECO:0000256" key="2">
    <source>
        <dbReference type="ARBA" id="ARBA00022692"/>
    </source>
</evidence>
<comment type="subcellular location">
    <subcellularLocation>
        <location evidence="1">Membrane</location>
        <topology evidence="1">Multi-pass membrane protein</topology>
    </subcellularLocation>
</comment>
<evidence type="ECO:0000256" key="6">
    <source>
        <dbReference type="SAM" id="Phobius"/>
    </source>
</evidence>
<feature type="transmembrane region" description="Helical" evidence="6">
    <location>
        <begin position="298"/>
        <end position="319"/>
    </location>
</feature>
<dbReference type="EMBL" id="LASV01000171">
    <property type="protein sequence ID" value="KKA21722.1"/>
    <property type="molecule type" value="Genomic_DNA"/>
</dbReference>
<feature type="region of interest" description="Disordered" evidence="5">
    <location>
        <begin position="47"/>
        <end position="66"/>
    </location>
</feature>
<feature type="transmembrane region" description="Helical" evidence="6">
    <location>
        <begin position="425"/>
        <end position="444"/>
    </location>
</feature>
<reference evidence="7 8" key="1">
    <citation type="submission" date="2015-04" db="EMBL/GenBank/DDBJ databases">
        <authorList>
            <person name="Heijne W.H."/>
            <person name="Fedorova N.D."/>
            <person name="Nierman W.C."/>
            <person name="Vollebregt A.W."/>
            <person name="Zhao Z."/>
            <person name="Wu L."/>
            <person name="Kumar M."/>
            <person name="Stam H."/>
            <person name="van den Berg M.A."/>
            <person name="Pel H.J."/>
        </authorList>
    </citation>
    <scope>NUCLEOTIDE SEQUENCE [LARGE SCALE GENOMIC DNA]</scope>
    <source>
        <strain evidence="7 8">CBS 393.64</strain>
    </source>
</reference>
<evidence type="ECO:0000256" key="5">
    <source>
        <dbReference type="SAM" id="MobiDB-lite"/>
    </source>
</evidence>
<dbReference type="GeneID" id="25316591"/>
<keyword evidence="4 6" id="KW-0472">Membrane</keyword>
<evidence type="ECO:0000256" key="4">
    <source>
        <dbReference type="ARBA" id="ARBA00023136"/>
    </source>
</evidence>
<feature type="transmembrane region" description="Helical" evidence="6">
    <location>
        <begin position="363"/>
        <end position="382"/>
    </location>
</feature>
<dbReference type="Gene3D" id="1.20.1250.20">
    <property type="entry name" value="MFS general substrate transporter like domains"/>
    <property type="match status" value="1"/>
</dbReference>
<dbReference type="Proteomes" id="UP000053958">
    <property type="component" value="Unassembled WGS sequence"/>
</dbReference>
<gene>
    <name evidence="7" type="ORF">T310_4243</name>
</gene>
<name>A0A0F4YTX6_RASE3</name>
<dbReference type="STRING" id="1408163.A0A0F4YTX6"/>
<dbReference type="SUPFAM" id="SSF103473">
    <property type="entry name" value="MFS general substrate transporter"/>
    <property type="match status" value="1"/>
</dbReference>
<accession>A0A0F4YTX6</accession>
<feature type="transmembrane region" description="Helical" evidence="6">
    <location>
        <begin position="248"/>
        <end position="268"/>
    </location>
</feature>